<dbReference type="RefSeq" id="WP_125713232.1">
    <property type="nucleotide sequence ID" value="NZ_JBHTOP010000026.1"/>
</dbReference>
<name>A0ABW4JBB8_9LACO</name>
<protein>
    <submittedName>
        <fullName evidence="2">Phosphotransferase</fullName>
    </submittedName>
</protein>
<dbReference type="InterPro" id="IPR052077">
    <property type="entry name" value="CcrZ_PhaseVar_Mediator"/>
</dbReference>
<dbReference type="EMBL" id="JBHTOP010000026">
    <property type="protein sequence ID" value="MFD1672725.1"/>
    <property type="molecule type" value="Genomic_DNA"/>
</dbReference>
<organism evidence="2 3">
    <name type="scientific">Agrilactobacillus yilanensis</name>
    <dbReference type="NCBI Taxonomy" id="2485997"/>
    <lineage>
        <taxon>Bacteria</taxon>
        <taxon>Bacillati</taxon>
        <taxon>Bacillota</taxon>
        <taxon>Bacilli</taxon>
        <taxon>Lactobacillales</taxon>
        <taxon>Lactobacillaceae</taxon>
        <taxon>Agrilactobacillus</taxon>
    </lineage>
</organism>
<keyword evidence="3" id="KW-1185">Reference proteome</keyword>
<evidence type="ECO:0000259" key="1">
    <source>
        <dbReference type="Pfam" id="PF01636"/>
    </source>
</evidence>
<reference evidence="3" key="1">
    <citation type="journal article" date="2019" name="Int. J. Syst. Evol. Microbiol.">
        <title>The Global Catalogue of Microorganisms (GCM) 10K type strain sequencing project: providing services to taxonomists for standard genome sequencing and annotation.</title>
        <authorList>
            <consortium name="The Broad Institute Genomics Platform"/>
            <consortium name="The Broad Institute Genome Sequencing Center for Infectious Disease"/>
            <person name="Wu L."/>
            <person name="Ma J."/>
        </authorList>
    </citation>
    <scope>NUCLEOTIDE SEQUENCE [LARGE SCALE GENOMIC DNA]</scope>
    <source>
        <strain evidence="3">CCM 8896</strain>
    </source>
</reference>
<dbReference type="Gene3D" id="3.90.1200.10">
    <property type="match status" value="1"/>
</dbReference>
<proteinExistence type="predicted"/>
<dbReference type="PANTHER" id="PTHR40086">
    <property type="entry name" value="PHOSPHOTRANSFERASE YTMP-RELATED"/>
    <property type="match status" value="1"/>
</dbReference>
<dbReference type="Proteomes" id="UP001597267">
    <property type="component" value="Unassembled WGS sequence"/>
</dbReference>
<gene>
    <name evidence="2" type="ORF">ACFQ5M_11495</name>
</gene>
<dbReference type="InterPro" id="IPR002575">
    <property type="entry name" value="Aminoglycoside_PTrfase"/>
</dbReference>
<dbReference type="PANTHER" id="PTHR40086:SF1">
    <property type="entry name" value="CELL CYCLE REGULATOR CCRZ"/>
    <property type="match status" value="1"/>
</dbReference>
<evidence type="ECO:0000313" key="2">
    <source>
        <dbReference type="EMBL" id="MFD1672725.1"/>
    </source>
</evidence>
<dbReference type="InterPro" id="IPR011009">
    <property type="entry name" value="Kinase-like_dom_sf"/>
</dbReference>
<dbReference type="SUPFAM" id="SSF56112">
    <property type="entry name" value="Protein kinase-like (PK-like)"/>
    <property type="match status" value="1"/>
</dbReference>
<evidence type="ECO:0000313" key="3">
    <source>
        <dbReference type="Proteomes" id="UP001597267"/>
    </source>
</evidence>
<accession>A0ABW4JBB8</accession>
<comment type="caution">
    <text evidence="2">The sequence shown here is derived from an EMBL/GenBank/DDBJ whole genome shotgun (WGS) entry which is preliminary data.</text>
</comment>
<feature type="domain" description="Aminoglycoside phosphotransferase" evidence="1">
    <location>
        <begin position="41"/>
        <end position="224"/>
    </location>
</feature>
<dbReference type="Pfam" id="PF01636">
    <property type="entry name" value="APH"/>
    <property type="match status" value="1"/>
</dbReference>
<sequence length="261" mass="29488">MAFGLSQNWKVESAGGSTGNAFVGIHTGKDKIFLKRNTSPFLAALSAEGITPKLLWTKRLSNGDVITAQEWINGWTLTKTEMASDATAQLLAKVHSSNLLKNMLEKIGGSFVTPDQMLQQLTQQIQNQVEIQGAISAGLHWLELHTLQIPVSSYRVCHGDLNKKNWLKTKTGALYLVDWDQAMLADPIYDLTTVLMSYIPFKNWGQWLEKYGLKLDEFLMQRIQWYAILQQINDISLAYTQTQQTEATQIKKLNTLINEKK</sequence>